<evidence type="ECO:0000313" key="4">
    <source>
        <dbReference type="EMBL" id="KAL1373832.1"/>
    </source>
</evidence>
<dbReference type="GO" id="GO:0008270">
    <property type="term" value="F:zinc ion binding"/>
    <property type="evidence" value="ECO:0007669"/>
    <property type="project" value="UniProtKB-KW"/>
</dbReference>
<feature type="domain" description="CCHC-type" evidence="3">
    <location>
        <begin position="244"/>
        <end position="258"/>
    </location>
</feature>
<accession>A0ABD1CCD6</accession>
<keyword evidence="5" id="KW-1185">Reference proteome</keyword>
<dbReference type="Gene3D" id="4.10.60.10">
    <property type="entry name" value="Zinc finger, CCHC-type"/>
    <property type="match status" value="1"/>
</dbReference>
<protein>
    <recommendedName>
        <fullName evidence="3">CCHC-type domain-containing protein</fullName>
    </recommendedName>
</protein>
<evidence type="ECO:0000259" key="3">
    <source>
        <dbReference type="PROSITE" id="PS50158"/>
    </source>
</evidence>
<keyword evidence="1" id="KW-0863">Zinc-finger</keyword>
<dbReference type="PROSITE" id="PS50158">
    <property type="entry name" value="ZF_CCHC"/>
    <property type="match status" value="1"/>
</dbReference>
<organism evidence="4 5">
    <name type="scientific">Culex pipiens pipiens</name>
    <name type="common">Northern house mosquito</name>
    <dbReference type="NCBI Taxonomy" id="38569"/>
    <lineage>
        <taxon>Eukaryota</taxon>
        <taxon>Metazoa</taxon>
        <taxon>Ecdysozoa</taxon>
        <taxon>Arthropoda</taxon>
        <taxon>Hexapoda</taxon>
        <taxon>Insecta</taxon>
        <taxon>Pterygota</taxon>
        <taxon>Neoptera</taxon>
        <taxon>Endopterygota</taxon>
        <taxon>Diptera</taxon>
        <taxon>Nematocera</taxon>
        <taxon>Culicoidea</taxon>
        <taxon>Culicidae</taxon>
        <taxon>Culicinae</taxon>
        <taxon>Culicini</taxon>
        <taxon>Culex</taxon>
        <taxon>Culex</taxon>
    </lineage>
</organism>
<dbReference type="PANTHER" id="PTHR33198">
    <property type="entry name" value="ANK_REP_REGION DOMAIN-CONTAINING PROTEIN-RELATED"/>
    <property type="match status" value="1"/>
</dbReference>
<evidence type="ECO:0000256" key="1">
    <source>
        <dbReference type="PROSITE-ProRule" id="PRU00047"/>
    </source>
</evidence>
<evidence type="ECO:0000256" key="2">
    <source>
        <dbReference type="SAM" id="MobiDB-lite"/>
    </source>
</evidence>
<dbReference type="SUPFAM" id="SSF57756">
    <property type="entry name" value="Retrovirus zinc finger-like domains"/>
    <property type="match status" value="1"/>
</dbReference>
<dbReference type="InterPro" id="IPR001878">
    <property type="entry name" value="Znf_CCHC"/>
</dbReference>
<feature type="compositionally biased region" description="Basic and acidic residues" evidence="2">
    <location>
        <begin position="269"/>
        <end position="279"/>
    </location>
</feature>
<dbReference type="AlphaFoldDB" id="A0ABD1CCD6"/>
<reference evidence="4 5" key="1">
    <citation type="submission" date="2024-05" db="EMBL/GenBank/DDBJ databases">
        <title>Culex pipiens pipiens assembly and annotation.</title>
        <authorList>
            <person name="Alout H."/>
            <person name="Durand T."/>
        </authorList>
    </citation>
    <scope>NUCLEOTIDE SEQUENCE [LARGE SCALE GENOMIC DNA]</scope>
    <source>
        <strain evidence="4">HA-2024</strain>
        <tissue evidence="4">Whole body</tissue>
    </source>
</reference>
<dbReference type="EMBL" id="JBEHCU010013936">
    <property type="protein sequence ID" value="KAL1373832.1"/>
    <property type="molecule type" value="Genomic_DNA"/>
</dbReference>
<keyword evidence="1" id="KW-0862">Zinc</keyword>
<feature type="region of interest" description="Disordered" evidence="2">
    <location>
        <begin position="259"/>
        <end position="279"/>
    </location>
</feature>
<dbReference type="Proteomes" id="UP001562425">
    <property type="component" value="Unassembled WGS sequence"/>
</dbReference>
<evidence type="ECO:0000313" key="5">
    <source>
        <dbReference type="Proteomes" id="UP001562425"/>
    </source>
</evidence>
<sequence length="297" mass="33171">MPPKEEPTAEGSQAPVIRTGMFGQIEQFVVGEDWDEYQNRLEMFFMVNETSEELKVPVMFTVAGPSLYTLATRLCAPDSPRKKTYSALVDLFKAHLAPTTNVVSERYAFGKCEQLASQTIAEFVVNLKAKAQSCEFGTFLSDALRDQFVVGVYDESLRKKLLTESGLTFDKACSIARSYEAALNQNKEMSSQSEVRFARVQKVSGQQSTGGRRGGGQVSNSRFGPCFRCGRHHNPATCPARDWKCYTCGRNGHISRYCEGESEQSGSETDDRRNEDRRVAELSESVEVLRLNMCSEV</sequence>
<keyword evidence="1" id="KW-0479">Metal-binding</keyword>
<gene>
    <name evidence="4" type="ORF">pipiens_018422</name>
</gene>
<proteinExistence type="predicted"/>
<feature type="non-terminal residue" evidence="4">
    <location>
        <position position="297"/>
    </location>
</feature>
<name>A0ABD1CCD6_CULPP</name>
<comment type="caution">
    <text evidence="4">The sequence shown here is derived from an EMBL/GenBank/DDBJ whole genome shotgun (WGS) entry which is preliminary data.</text>
</comment>
<dbReference type="InterPro" id="IPR036875">
    <property type="entry name" value="Znf_CCHC_sf"/>
</dbReference>